<evidence type="ECO:0000313" key="3">
    <source>
        <dbReference type="Proteomes" id="UP000001817"/>
    </source>
</evidence>
<dbReference type="KEGG" id="bxe:Bxe_A3105"/>
<dbReference type="PATRIC" id="fig|266265.5.peg.1378"/>
<protein>
    <submittedName>
        <fullName evidence="2">Uncharacterized protein</fullName>
    </submittedName>
</protein>
<feature type="region of interest" description="Disordered" evidence="1">
    <location>
        <begin position="256"/>
        <end position="276"/>
    </location>
</feature>
<accession>Q141W5</accession>
<dbReference type="KEGG" id="bxb:DR64_792"/>
<evidence type="ECO:0000313" key="2">
    <source>
        <dbReference type="EMBL" id="ABE29874.1"/>
    </source>
</evidence>
<name>Q141W5_PARXL</name>
<dbReference type="AlphaFoldDB" id="Q141W5"/>
<dbReference type="Proteomes" id="UP000001817">
    <property type="component" value="Chromosome 1"/>
</dbReference>
<gene>
    <name evidence="2" type="ORF">Bxe_A3105</name>
</gene>
<reference evidence="2 3" key="1">
    <citation type="journal article" date="2006" name="Proc. Natl. Acad. Sci. U.S.A.">
        <title>Burkholderia xenovorans LB400 harbors a multi-replicon, 9.73-Mbp genome shaped for versatility.</title>
        <authorList>
            <person name="Chain P.S."/>
            <person name="Denef V.J."/>
            <person name="Konstantinidis K.T."/>
            <person name="Vergez L.M."/>
            <person name="Agullo L."/>
            <person name="Reyes V.L."/>
            <person name="Hauser L."/>
            <person name="Cordova M."/>
            <person name="Gomez L."/>
            <person name="Gonzalez M."/>
            <person name="Land M."/>
            <person name="Lao V."/>
            <person name="Larimer F."/>
            <person name="LiPuma J.J."/>
            <person name="Mahenthiralingam E."/>
            <person name="Malfatti S.A."/>
            <person name="Marx C.J."/>
            <person name="Parnell J.J."/>
            <person name="Ramette A."/>
            <person name="Richardson P."/>
            <person name="Seeger M."/>
            <person name="Smith D."/>
            <person name="Spilker T."/>
            <person name="Sul W.J."/>
            <person name="Tsoi T.V."/>
            <person name="Ulrich L.E."/>
            <person name="Zhulin I.B."/>
            <person name="Tiedje J.M."/>
        </authorList>
    </citation>
    <scope>NUCLEOTIDE SEQUENCE [LARGE SCALE GENOMIC DNA]</scope>
    <source>
        <strain evidence="2 3">LB400</strain>
    </source>
</reference>
<dbReference type="STRING" id="266265.Bxe_A3105"/>
<dbReference type="RefSeq" id="WP_011487588.1">
    <property type="nucleotide sequence ID" value="NC_007951.1"/>
</dbReference>
<sequence>MTDAISSAAELPPLPKPCQKGWIFDSSQMRAYALEAIDAWNRRALLSASKPAAPAQSGEPVAWLVEWKEQFSDETWVHAHANELTARDQARANGGTCTPLYAVPQPPQSAEGGETALPAWFDAFLTNVCEIPDRNSPDDEPEAIVATLEELKACALNAIENAGPSTGVCFFCGAPINGPHETDCPQANPSAVVLDDERAPGKTPIYAREVIENVAALRFLLRGMLDEGHQFDSADALMNVIEENIEEAMSDAYAQGEQEGKDRARAVSPQPVAQPVEQTRALTDDARAVQTAQSSSMDLCVGSCPHDDPVADRALSHYWKLRGESAPQPVEQTRALTGEEIEKGWHKTFSTNNPYCPCDLKSFTKAVRWAEWALTGARTASEGDRE</sequence>
<dbReference type="OrthoDB" id="9115426at2"/>
<evidence type="ECO:0000256" key="1">
    <source>
        <dbReference type="SAM" id="MobiDB-lite"/>
    </source>
</evidence>
<keyword evidence="3" id="KW-1185">Reference proteome</keyword>
<organism evidence="2 3">
    <name type="scientific">Paraburkholderia xenovorans (strain LB400)</name>
    <dbReference type="NCBI Taxonomy" id="266265"/>
    <lineage>
        <taxon>Bacteria</taxon>
        <taxon>Pseudomonadati</taxon>
        <taxon>Pseudomonadota</taxon>
        <taxon>Betaproteobacteria</taxon>
        <taxon>Burkholderiales</taxon>
        <taxon>Burkholderiaceae</taxon>
        <taxon>Paraburkholderia</taxon>
    </lineage>
</organism>
<proteinExistence type="predicted"/>
<dbReference type="EMBL" id="CP000270">
    <property type="protein sequence ID" value="ABE29874.1"/>
    <property type="molecule type" value="Genomic_DNA"/>
</dbReference>